<keyword evidence="8" id="KW-0492">Microsome</keyword>
<sequence>MKLRWAGGVLLSLAAAYYVYSPLPSTVNEPWKLMLLDALFRSFIHVGDAAHALGICHSVHVLNSVVSRLEVIEARSSPSVSVTDSALGGVPVRVFQPVGGGAKLRRGVLYFHGGGWALCSGRMRSYDLLCRKMAEELDAVIVSVDYRLAPEAVFPDQFHDALTASQAFLSPEVLQSYRIDPARVGVSGDSAGGNLAAAVAQQISADDSMSVKFRVQALIYPVLQALDFNTPSYQQNHNVPILHRHLMARFWLLYLGADPSLLPHILSSPSSLLHPSILPAIRSHLNWTALIPTKHQKHYRPIATETGSREVTQEVPGLVDVRAAPLLAEQGVLGRTPQAYVMTCEFDVLRDDGLMYARRLQDAGVRVTSDHYDDGFHGCMAFAFWPFRFSVGQRSLGSYIHWLDHNL</sequence>
<reference evidence="27" key="1">
    <citation type="journal article" date="2014" name="PLoS ONE">
        <title>The genome and linkage map of the northern pike (Esox lucius): conserved synteny revealed between the salmonid sister group and the Neoteleostei.</title>
        <authorList>
            <person name="Rondeau E.B."/>
            <person name="Minkley D.R."/>
            <person name="Leong J.S."/>
            <person name="Messmer A.M."/>
            <person name="Jantzen J.R."/>
            <person name="von Schalburg K.R."/>
            <person name="Lemon C."/>
            <person name="Bird N.H."/>
            <person name="Koop B.F."/>
        </authorList>
    </citation>
    <scope>NUCLEOTIDE SEQUENCE</scope>
</reference>
<comment type="catalytic activity">
    <reaction evidence="22">
        <text>a 1-O-alkyl-2-acetyl-sn-glycerol + H2O = a 1-O-alkyl-sn-glycerol + acetate + H(+)</text>
        <dbReference type="Rhea" id="RHEA:11552"/>
        <dbReference type="ChEBI" id="CHEBI:15377"/>
        <dbReference type="ChEBI" id="CHEBI:15378"/>
        <dbReference type="ChEBI" id="CHEBI:15850"/>
        <dbReference type="ChEBI" id="CHEBI:16291"/>
        <dbReference type="ChEBI" id="CHEBI:30089"/>
        <dbReference type="EC" id="3.1.1.71"/>
    </reaction>
    <physiologicalReaction direction="left-to-right" evidence="22">
        <dbReference type="Rhea" id="RHEA:11553"/>
    </physiologicalReaction>
</comment>
<evidence type="ECO:0000256" key="22">
    <source>
        <dbReference type="ARBA" id="ARBA00049214"/>
    </source>
</evidence>
<feature type="domain" description="Alpha/beta hydrolase fold-3" evidence="25">
    <location>
        <begin position="304"/>
        <end position="380"/>
    </location>
</feature>
<evidence type="ECO:0000256" key="11">
    <source>
        <dbReference type="ARBA" id="ARBA00022989"/>
    </source>
</evidence>
<dbReference type="GO" id="GO:0016042">
    <property type="term" value="P:lipid catabolic process"/>
    <property type="evidence" value="ECO:0007669"/>
    <property type="project" value="UniProtKB-KW"/>
</dbReference>
<reference evidence="26" key="3">
    <citation type="submission" date="2025-08" db="UniProtKB">
        <authorList>
            <consortium name="Ensembl"/>
        </authorList>
    </citation>
    <scope>IDENTIFICATION</scope>
</reference>
<keyword evidence="7" id="KW-0256">Endoplasmic reticulum</keyword>
<keyword evidence="14" id="KW-0325">Glycoprotein</keyword>
<evidence type="ECO:0000256" key="21">
    <source>
        <dbReference type="ARBA" id="ARBA00048913"/>
    </source>
</evidence>
<dbReference type="PROSITE" id="PS01174">
    <property type="entry name" value="LIPASE_GDXG_SER"/>
    <property type="match status" value="1"/>
</dbReference>
<evidence type="ECO:0000256" key="8">
    <source>
        <dbReference type="ARBA" id="ARBA00022848"/>
    </source>
</evidence>
<evidence type="ECO:0000256" key="18">
    <source>
        <dbReference type="ARBA" id="ARBA00044219"/>
    </source>
</evidence>
<evidence type="ECO:0000256" key="15">
    <source>
        <dbReference type="ARBA" id="ARBA00023406"/>
    </source>
</evidence>
<reference evidence="26" key="2">
    <citation type="submission" date="2020-02" db="EMBL/GenBank/DDBJ databases">
        <title>Esox lucius (northern pike) genome, fEsoLuc1, primary haplotype.</title>
        <authorList>
            <person name="Myers G."/>
            <person name="Karagic N."/>
            <person name="Meyer A."/>
            <person name="Pippel M."/>
            <person name="Reichard M."/>
            <person name="Winkler S."/>
            <person name="Tracey A."/>
            <person name="Sims Y."/>
            <person name="Howe K."/>
            <person name="Rhie A."/>
            <person name="Formenti G."/>
            <person name="Durbin R."/>
            <person name="Fedrigo O."/>
            <person name="Jarvis E.D."/>
        </authorList>
    </citation>
    <scope>NUCLEOTIDE SEQUENCE [LARGE SCALE GENOMIC DNA]</scope>
</reference>
<evidence type="ECO:0000256" key="19">
    <source>
        <dbReference type="ARBA" id="ARBA00044256"/>
    </source>
</evidence>
<evidence type="ECO:0000256" key="4">
    <source>
        <dbReference type="ARBA" id="ARBA00022475"/>
    </source>
</evidence>
<dbReference type="InterPro" id="IPR033140">
    <property type="entry name" value="Lipase_GDXG_put_SER_AS"/>
</dbReference>
<keyword evidence="27" id="KW-1185">Reference proteome</keyword>
<evidence type="ECO:0000256" key="9">
    <source>
        <dbReference type="ARBA" id="ARBA00022963"/>
    </source>
</evidence>
<protein>
    <recommendedName>
        <fullName evidence="17">Neutral cholesterol ester hydrolase 1</fullName>
        <ecNumber evidence="16">3.1.1.71</ecNumber>
    </recommendedName>
    <alternativeName>
        <fullName evidence="18">Acetylalkylglycerol acetylhydrolase</fullName>
    </alternativeName>
    <alternativeName>
        <fullName evidence="19">Arylacetamide deacetylase-like 1</fullName>
    </alternativeName>
</protein>
<comment type="catalytic activity">
    <reaction evidence="15">
        <text>1-O-hexadecyl-2-acetyl-sn-glycerol + H2O = 1-O-hexadecyl-sn-glycerol + acetate + H(+)</text>
        <dbReference type="Rhea" id="RHEA:38563"/>
        <dbReference type="ChEBI" id="CHEBI:15377"/>
        <dbReference type="ChEBI" id="CHEBI:15378"/>
        <dbReference type="ChEBI" id="CHEBI:30089"/>
        <dbReference type="ChEBI" id="CHEBI:34115"/>
        <dbReference type="ChEBI" id="CHEBI:75936"/>
    </reaction>
    <physiologicalReaction direction="left-to-right" evidence="15">
        <dbReference type="Rhea" id="RHEA:38564"/>
    </physiologicalReaction>
</comment>
<feature type="active site" evidence="23 24">
    <location>
        <position position="190"/>
    </location>
</feature>
<evidence type="ECO:0000256" key="3">
    <source>
        <dbReference type="ARBA" id="ARBA00010515"/>
    </source>
</evidence>
<comment type="similarity">
    <text evidence="3">Belongs to the 'GDXG' lipolytic enzyme family.</text>
</comment>
<evidence type="ECO:0000256" key="23">
    <source>
        <dbReference type="PIRSR" id="PIRSR037251-1"/>
    </source>
</evidence>
<feature type="active site" evidence="23">
    <location>
        <position position="377"/>
    </location>
</feature>
<evidence type="ECO:0000256" key="6">
    <source>
        <dbReference type="ARBA" id="ARBA00022801"/>
    </source>
</evidence>
<dbReference type="InParanoid" id="A0A3P8Y3V5"/>
<dbReference type="Ensembl" id="ENSELUT00000000611.3">
    <property type="protein sequence ID" value="ENSELUP00000011348.2"/>
    <property type="gene ID" value="ENSELUG00000011729.3"/>
</dbReference>
<keyword evidence="12" id="KW-0443">Lipid metabolism</keyword>
<dbReference type="Proteomes" id="UP000265140">
    <property type="component" value="Chromosome 21"/>
</dbReference>
<evidence type="ECO:0000259" key="25">
    <source>
        <dbReference type="Pfam" id="PF07859"/>
    </source>
</evidence>
<evidence type="ECO:0000256" key="2">
    <source>
        <dbReference type="ARBA" id="ARBA00004401"/>
    </source>
</evidence>
<evidence type="ECO:0000256" key="1">
    <source>
        <dbReference type="ARBA" id="ARBA00004144"/>
    </source>
</evidence>
<dbReference type="Gene3D" id="3.40.50.1820">
    <property type="entry name" value="alpha/beta hydrolase"/>
    <property type="match status" value="1"/>
</dbReference>
<evidence type="ECO:0000256" key="10">
    <source>
        <dbReference type="ARBA" id="ARBA00022968"/>
    </source>
</evidence>
<evidence type="ECO:0000256" key="13">
    <source>
        <dbReference type="ARBA" id="ARBA00023136"/>
    </source>
</evidence>
<dbReference type="GO" id="GO:0005886">
    <property type="term" value="C:plasma membrane"/>
    <property type="evidence" value="ECO:0007669"/>
    <property type="project" value="UniProtKB-SubCell"/>
</dbReference>
<evidence type="ECO:0000256" key="12">
    <source>
        <dbReference type="ARBA" id="ARBA00023098"/>
    </source>
</evidence>
<keyword evidence="6" id="KW-0378">Hydrolase</keyword>
<name>A0A3P8Y3V5_ESOLU</name>
<dbReference type="SUPFAM" id="SSF53474">
    <property type="entry name" value="alpha/beta-Hydrolases"/>
    <property type="match status" value="1"/>
</dbReference>
<comment type="subcellular location">
    <subcellularLocation>
        <location evidence="2">Cell membrane</location>
        <topology evidence="2">Single-pass type II membrane protein</topology>
    </subcellularLocation>
    <subcellularLocation>
        <location evidence="1">Microsome</location>
    </subcellularLocation>
</comment>
<accession>A0A3P8Y3V5</accession>
<dbReference type="PIRSF" id="PIRSF037251">
    <property type="entry name" value="Arylacetamide_deacetylase"/>
    <property type="match status" value="1"/>
</dbReference>
<evidence type="ECO:0000256" key="7">
    <source>
        <dbReference type="ARBA" id="ARBA00022824"/>
    </source>
</evidence>
<dbReference type="AlphaFoldDB" id="A0A3P8Y3V5"/>
<keyword evidence="10" id="KW-0735">Signal-anchor</keyword>
<evidence type="ECO:0000313" key="26">
    <source>
        <dbReference type="Ensembl" id="ENSELUP00000011348.2"/>
    </source>
</evidence>
<evidence type="ECO:0000256" key="14">
    <source>
        <dbReference type="ARBA" id="ARBA00023180"/>
    </source>
</evidence>
<dbReference type="InterPro" id="IPR029058">
    <property type="entry name" value="AB_hydrolase_fold"/>
</dbReference>
<organism evidence="26 27">
    <name type="scientific">Esox lucius</name>
    <name type="common">Northern pike</name>
    <dbReference type="NCBI Taxonomy" id="8010"/>
    <lineage>
        <taxon>Eukaryota</taxon>
        <taxon>Metazoa</taxon>
        <taxon>Chordata</taxon>
        <taxon>Craniata</taxon>
        <taxon>Vertebrata</taxon>
        <taxon>Euteleostomi</taxon>
        <taxon>Actinopterygii</taxon>
        <taxon>Neopterygii</taxon>
        <taxon>Teleostei</taxon>
        <taxon>Protacanthopterygii</taxon>
        <taxon>Esociformes</taxon>
        <taxon>Esocidae</taxon>
        <taxon>Esox</taxon>
    </lineage>
</organism>
<feature type="active site" evidence="23">
    <location>
        <position position="347"/>
    </location>
</feature>
<dbReference type="InterPro" id="IPR017157">
    <property type="entry name" value="Arylacetamide_deacetylase"/>
</dbReference>
<keyword evidence="9" id="KW-0442">Lipid degradation</keyword>
<keyword evidence="4" id="KW-1003">Cell membrane</keyword>
<dbReference type="PANTHER" id="PTHR48081">
    <property type="entry name" value="AB HYDROLASE SUPERFAMILY PROTEIN C4A8.06C"/>
    <property type="match status" value="1"/>
</dbReference>
<evidence type="ECO:0000256" key="24">
    <source>
        <dbReference type="PROSITE-ProRule" id="PRU10038"/>
    </source>
</evidence>
<reference evidence="26" key="4">
    <citation type="submission" date="2025-09" db="UniProtKB">
        <authorList>
            <consortium name="Ensembl"/>
        </authorList>
    </citation>
    <scope>IDENTIFICATION</scope>
</reference>
<dbReference type="Pfam" id="PF07859">
    <property type="entry name" value="Abhydrolase_3"/>
    <property type="match status" value="2"/>
</dbReference>
<dbReference type="EC" id="3.1.1.71" evidence="16"/>
<comment type="catalytic activity">
    <reaction evidence="20">
        <text>cholesteryl (9Z-octadecenoate) + H2O = cholesterol + (9Z)-octadecenoate + H(+)</text>
        <dbReference type="Rhea" id="RHEA:33875"/>
        <dbReference type="ChEBI" id="CHEBI:15377"/>
        <dbReference type="ChEBI" id="CHEBI:15378"/>
        <dbReference type="ChEBI" id="CHEBI:16113"/>
        <dbReference type="ChEBI" id="CHEBI:30823"/>
        <dbReference type="ChEBI" id="CHEBI:46898"/>
    </reaction>
    <physiologicalReaction direction="left-to-right" evidence="20">
        <dbReference type="Rhea" id="RHEA:33876"/>
    </physiologicalReaction>
</comment>
<keyword evidence="11" id="KW-1133">Transmembrane helix</keyword>
<gene>
    <name evidence="26" type="primary">NCEH1</name>
</gene>
<proteinExistence type="inferred from homology"/>
<evidence type="ECO:0000256" key="5">
    <source>
        <dbReference type="ARBA" id="ARBA00022692"/>
    </source>
</evidence>
<evidence type="ECO:0000313" key="27">
    <source>
        <dbReference type="Proteomes" id="UP000265140"/>
    </source>
</evidence>
<dbReference type="OrthoDB" id="408631at2759"/>
<evidence type="ECO:0000256" key="16">
    <source>
        <dbReference type="ARBA" id="ARBA00044060"/>
    </source>
</evidence>
<feature type="domain" description="Alpha/beta hydrolase fold-3" evidence="25">
    <location>
        <begin position="108"/>
        <end position="267"/>
    </location>
</feature>
<dbReference type="STRING" id="8010.ENSELUP00000011348"/>
<dbReference type="OMA" id="FHGCMAF"/>
<dbReference type="GeneTree" id="ENSGT00940000156699"/>
<keyword evidence="13" id="KW-0472">Membrane</keyword>
<evidence type="ECO:0000256" key="20">
    <source>
        <dbReference type="ARBA" id="ARBA00047653"/>
    </source>
</evidence>
<dbReference type="Bgee" id="ENSELUG00000011729">
    <property type="expression patterns" value="Expressed in pharyngeal gill and 15 other cell types or tissues"/>
</dbReference>
<dbReference type="GO" id="GO:0047378">
    <property type="term" value="F:acetylalkylglycerol acetylhydrolase activity"/>
    <property type="evidence" value="ECO:0007669"/>
    <property type="project" value="UniProtKB-EC"/>
</dbReference>
<evidence type="ECO:0000256" key="17">
    <source>
        <dbReference type="ARBA" id="ARBA00044162"/>
    </source>
</evidence>
<keyword evidence="5" id="KW-0812">Transmembrane</keyword>
<dbReference type="InterPro" id="IPR050300">
    <property type="entry name" value="GDXG_lipolytic_enzyme"/>
</dbReference>
<dbReference type="InterPro" id="IPR013094">
    <property type="entry name" value="AB_hydrolase_3"/>
</dbReference>
<dbReference type="PANTHER" id="PTHR48081:SF29">
    <property type="entry name" value="NEUTRAL CHOLESTEROL ESTER HYDROLASE 1"/>
    <property type="match status" value="1"/>
</dbReference>
<comment type="catalytic activity">
    <reaction evidence="21">
        <text>a cholesterol ester + H2O = cholesterol + a fatty acid + H(+)</text>
        <dbReference type="Rhea" id="RHEA:36403"/>
        <dbReference type="ChEBI" id="CHEBI:15377"/>
        <dbReference type="ChEBI" id="CHEBI:15378"/>
        <dbReference type="ChEBI" id="CHEBI:16113"/>
        <dbReference type="ChEBI" id="CHEBI:17002"/>
        <dbReference type="ChEBI" id="CHEBI:28868"/>
    </reaction>
    <physiologicalReaction direction="left-to-right" evidence="21">
        <dbReference type="Rhea" id="RHEA:36404"/>
    </physiologicalReaction>
</comment>